<dbReference type="InterPro" id="IPR017900">
    <property type="entry name" value="4Fe4S_Fe_S_CS"/>
</dbReference>
<evidence type="ECO:0000259" key="5">
    <source>
        <dbReference type="PROSITE" id="PS51379"/>
    </source>
</evidence>
<dbReference type="GO" id="GO:0046872">
    <property type="term" value="F:metal ion binding"/>
    <property type="evidence" value="ECO:0007669"/>
    <property type="project" value="UniProtKB-KW"/>
</dbReference>
<evidence type="ECO:0000256" key="2">
    <source>
        <dbReference type="ARBA" id="ARBA00022723"/>
    </source>
</evidence>
<dbReference type="PROSITE" id="PS51379">
    <property type="entry name" value="4FE4S_FER_2"/>
    <property type="match status" value="2"/>
</dbReference>
<dbReference type="STRING" id="1612624.ADU59_15640"/>
<feature type="domain" description="4Fe-4S ferredoxin-type" evidence="5">
    <location>
        <begin position="31"/>
        <end position="61"/>
    </location>
</feature>
<gene>
    <name evidence="6" type="ORF">ADU59_15640</name>
</gene>
<dbReference type="PANTHER" id="PTHR43687:SF5">
    <property type="entry name" value="4FE-4S FERREDOXIN-TYPE DOMAIN-CONTAINING PROTEIN"/>
    <property type="match status" value="1"/>
</dbReference>
<dbReference type="EMBL" id="LGLV01000009">
    <property type="protein sequence ID" value="OBZ94614.1"/>
    <property type="molecule type" value="Genomic_DNA"/>
</dbReference>
<organism evidence="6 7">
    <name type="scientific">Pararhizobium polonicum</name>
    <dbReference type="NCBI Taxonomy" id="1612624"/>
    <lineage>
        <taxon>Bacteria</taxon>
        <taxon>Pseudomonadati</taxon>
        <taxon>Pseudomonadota</taxon>
        <taxon>Alphaproteobacteria</taxon>
        <taxon>Hyphomicrobiales</taxon>
        <taxon>Rhizobiaceae</taxon>
        <taxon>Rhizobium/Agrobacterium group</taxon>
        <taxon>Pararhizobium</taxon>
    </lineage>
</organism>
<evidence type="ECO:0000256" key="1">
    <source>
        <dbReference type="ARBA" id="ARBA00022485"/>
    </source>
</evidence>
<sequence length="106" mass="11944">MIEVLDTDVCTDCNLCVSVCPTNVFQAVKDGPPVIARQDSCQTCFMCEVYCPVDALYVDPDPAHVYSLTVDTVKQDGLFGSYRRAIGWAKETRHLRKTDDHFRLPQ</sequence>
<dbReference type="PANTHER" id="PTHR43687">
    <property type="entry name" value="ADENYLYLSULFATE REDUCTASE, BETA SUBUNIT"/>
    <property type="match status" value="1"/>
</dbReference>
<keyword evidence="1" id="KW-0004">4Fe-4S</keyword>
<accession>A0A1C7P4J1</accession>
<dbReference type="Pfam" id="PF00037">
    <property type="entry name" value="Fer4"/>
    <property type="match status" value="1"/>
</dbReference>
<keyword evidence="4" id="KW-0411">Iron-sulfur</keyword>
<keyword evidence="7" id="KW-1185">Reference proteome</keyword>
<evidence type="ECO:0000256" key="4">
    <source>
        <dbReference type="ARBA" id="ARBA00023014"/>
    </source>
</evidence>
<dbReference type="RefSeq" id="WP_068955063.1">
    <property type="nucleotide sequence ID" value="NZ_LGLV01000009.1"/>
</dbReference>
<dbReference type="PATRIC" id="fig|1612624.7.peg.5053"/>
<dbReference type="SUPFAM" id="SSF54862">
    <property type="entry name" value="4Fe-4S ferredoxins"/>
    <property type="match status" value="1"/>
</dbReference>
<feature type="domain" description="4Fe-4S ferredoxin-type" evidence="5">
    <location>
        <begin position="1"/>
        <end position="30"/>
    </location>
</feature>
<dbReference type="AlphaFoldDB" id="A0A1C7P4J1"/>
<dbReference type="Proteomes" id="UP000093111">
    <property type="component" value="Unassembled WGS sequence"/>
</dbReference>
<reference evidence="6 7" key="1">
    <citation type="journal article" date="2016" name="Syst. Appl. Microbiol.">
        <title>Pararhizobium polonicum sp. nov. isolated from tumors on stone fruit rootstocks.</title>
        <authorList>
            <person name="Pulawska J."/>
            <person name="Kuzmanovic N."/>
            <person name="Willems A."/>
            <person name="Pothier J.F."/>
        </authorList>
    </citation>
    <scope>NUCLEOTIDE SEQUENCE [LARGE SCALE GENOMIC DNA]</scope>
    <source>
        <strain evidence="6 7">F5.1</strain>
    </source>
</reference>
<evidence type="ECO:0000256" key="3">
    <source>
        <dbReference type="ARBA" id="ARBA00023004"/>
    </source>
</evidence>
<keyword evidence="2" id="KW-0479">Metal-binding</keyword>
<evidence type="ECO:0000313" key="7">
    <source>
        <dbReference type="Proteomes" id="UP000093111"/>
    </source>
</evidence>
<dbReference type="InterPro" id="IPR050572">
    <property type="entry name" value="Fe-S_Ferredoxin"/>
</dbReference>
<keyword evidence="3" id="KW-0408">Iron</keyword>
<dbReference type="OrthoDB" id="9800445at2"/>
<comment type="caution">
    <text evidence="6">The sequence shown here is derived from an EMBL/GenBank/DDBJ whole genome shotgun (WGS) entry which is preliminary data.</text>
</comment>
<name>A0A1C7P4J1_9HYPH</name>
<dbReference type="Gene3D" id="3.30.70.20">
    <property type="match status" value="1"/>
</dbReference>
<proteinExistence type="predicted"/>
<dbReference type="GO" id="GO:0051539">
    <property type="term" value="F:4 iron, 4 sulfur cluster binding"/>
    <property type="evidence" value="ECO:0007669"/>
    <property type="project" value="UniProtKB-KW"/>
</dbReference>
<dbReference type="PROSITE" id="PS00198">
    <property type="entry name" value="4FE4S_FER_1"/>
    <property type="match status" value="2"/>
</dbReference>
<evidence type="ECO:0000313" key="6">
    <source>
        <dbReference type="EMBL" id="OBZ94614.1"/>
    </source>
</evidence>
<protein>
    <submittedName>
        <fullName evidence="6">4Fe-4S ferredoxin</fullName>
    </submittedName>
</protein>
<dbReference type="InterPro" id="IPR017896">
    <property type="entry name" value="4Fe4S_Fe-S-bd"/>
</dbReference>